<feature type="region of interest" description="Disordered" evidence="1">
    <location>
        <begin position="1"/>
        <end position="48"/>
    </location>
</feature>
<feature type="compositionally biased region" description="Basic and acidic residues" evidence="1">
    <location>
        <begin position="7"/>
        <end position="19"/>
    </location>
</feature>
<sequence length="48" mass="5505">MTSMSGDIKEGENGDEERFITNQENGFGKEMTSMAEMLEEEERGDEER</sequence>
<evidence type="ECO:0000313" key="3">
    <source>
        <dbReference type="Proteomes" id="UP000735302"/>
    </source>
</evidence>
<gene>
    <name evidence="2" type="ORF">PoB_006170500</name>
</gene>
<reference evidence="2 3" key="1">
    <citation type="journal article" date="2021" name="Elife">
        <title>Chloroplast acquisition without the gene transfer in kleptoplastic sea slugs, Plakobranchus ocellatus.</title>
        <authorList>
            <person name="Maeda T."/>
            <person name="Takahashi S."/>
            <person name="Yoshida T."/>
            <person name="Shimamura S."/>
            <person name="Takaki Y."/>
            <person name="Nagai Y."/>
            <person name="Toyoda A."/>
            <person name="Suzuki Y."/>
            <person name="Arimoto A."/>
            <person name="Ishii H."/>
            <person name="Satoh N."/>
            <person name="Nishiyama T."/>
            <person name="Hasebe M."/>
            <person name="Maruyama T."/>
            <person name="Minagawa J."/>
            <person name="Obokata J."/>
            <person name="Shigenobu S."/>
        </authorList>
    </citation>
    <scope>NUCLEOTIDE SEQUENCE [LARGE SCALE GENOMIC DNA]</scope>
</reference>
<name>A0AAV4CTM0_9GAST</name>
<accession>A0AAV4CTM0</accession>
<feature type="compositionally biased region" description="Acidic residues" evidence="1">
    <location>
        <begin position="37"/>
        <end position="48"/>
    </location>
</feature>
<dbReference type="Proteomes" id="UP000735302">
    <property type="component" value="Unassembled WGS sequence"/>
</dbReference>
<keyword evidence="3" id="KW-1185">Reference proteome</keyword>
<dbReference type="AlphaFoldDB" id="A0AAV4CTM0"/>
<evidence type="ECO:0000313" key="2">
    <source>
        <dbReference type="EMBL" id="GFO35200.1"/>
    </source>
</evidence>
<organism evidence="2 3">
    <name type="scientific">Plakobranchus ocellatus</name>
    <dbReference type="NCBI Taxonomy" id="259542"/>
    <lineage>
        <taxon>Eukaryota</taxon>
        <taxon>Metazoa</taxon>
        <taxon>Spiralia</taxon>
        <taxon>Lophotrochozoa</taxon>
        <taxon>Mollusca</taxon>
        <taxon>Gastropoda</taxon>
        <taxon>Heterobranchia</taxon>
        <taxon>Euthyneura</taxon>
        <taxon>Panpulmonata</taxon>
        <taxon>Sacoglossa</taxon>
        <taxon>Placobranchoidea</taxon>
        <taxon>Plakobranchidae</taxon>
        <taxon>Plakobranchus</taxon>
    </lineage>
</organism>
<proteinExistence type="predicted"/>
<protein>
    <submittedName>
        <fullName evidence="2">Uncharacterized protein</fullName>
    </submittedName>
</protein>
<dbReference type="EMBL" id="BLXT01006984">
    <property type="protein sequence ID" value="GFO35200.1"/>
    <property type="molecule type" value="Genomic_DNA"/>
</dbReference>
<evidence type="ECO:0000256" key="1">
    <source>
        <dbReference type="SAM" id="MobiDB-lite"/>
    </source>
</evidence>
<comment type="caution">
    <text evidence="2">The sequence shown here is derived from an EMBL/GenBank/DDBJ whole genome shotgun (WGS) entry which is preliminary data.</text>
</comment>